<evidence type="ECO:0000313" key="1">
    <source>
        <dbReference type="EMBL" id="CAB4161447.1"/>
    </source>
</evidence>
<reference evidence="1" key="1">
    <citation type="submission" date="2020-04" db="EMBL/GenBank/DDBJ databases">
        <authorList>
            <person name="Chiriac C."/>
            <person name="Salcher M."/>
            <person name="Ghai R."/>
            <person name="Kavagutti S V."/>
        </authorList>
    </citation>
    <scope>NUCLEOTIDE SEQUENCE</scope>
</reference>
<gene>
    <name evidence="1" type="ORF">UFOVP774_54</name>
</gene>
<dbReference type="EMBL" id="LR796710">
    <property type="protein sequence ID" value="CAB4161447.1"/>
    <property type="molecule type" value="Genomic_DNA"/>
</dbReference>
<proteinExistence type="predicted"/>
<sequence length="134" mass="15277">MTCNGDCNQGRECDCECKMTTKDEALRMAIEALEEAQDIIEGKVGQGGYFHKPIQTCKEALAETQEPMIIKQENGMVLKLGYDELPNGTAFYTTPPSREWQCLSYEEILRLEGLDCVDEEYIKRFVRAIEAKLR</sequence>
<organism evidence="1">
    <name type="scientific">uncultured Caudovirales phage</name>
    <dbReference type="NCBI Taxonomy" id="2100421"/>
    <lineage>
        <taxon>Viruses</taxon>
        <taxon>Duplodnaviria</taxon>
        <taxon>Heunggongvirae</taxon>
        <taxon>Uroviricota</taxon>
        <taxon>Caudoviricetes</taxon>
        <taxon>Peduoviridae</taxon>
        <taxon>Maltschvirus</taxon>
        <taxon>Maltschvirus maltsch</taxon>
    </lineage>
</organism>
<accession>A0A6J5NR00</accession>
<name>A0A6J5NR00_9CAUD</name>
<protein>
    <submittedName>
        <fullName evidence="1">Uncharacterized protein</fullName>
    </submittedName>
</protein>
<feature type="non-terminal residue" evidence="1">
    <location>
        <position position="134"/>
    </location>
</feature>